<keyword evidence="8" id="KW-1185">Reference proteome</keyword>
<keyword evidence="4 7" id="KW-0812">Transmembrane</keyword>
<organism evidence="7 8">
    <name type="scientific">Cryptosporidium xiaoi</name>
    <dbReference type="NCBI Taxonomy" id="659607"/>
    <lineage>
        <taxon>Eukaryota</taxon>
        <taxon>Sar</taxon>
        <taxon>Alveolata</taxon>
        <taxon>Apicomplexa</taxon>
        <taxon>Conoidasida</taxon>
        <taxon>Coccidia</taxon>
        <taxon>Eucoccidiorida</taxon>
        <taxon>Eimeriorina</taxon>
        <taxon>Cryptosporidiidae</taxon>
        <taxon>Cryptosporidium</taxon>
    </lineage>
</organism>
<dbReference type="InterPro" id="IPR036249">
    <property type="entry name" value="Thioredoxin-like_sf"/>
</dbReference>
<dbReference type="GO" id="GO:0003756">
    <property type="term" value="F:protein disulfide isomerase activity"/>
    <property type="evidence" value="ECO:0007669"/>
    <property type="project" value="TreeGrafter"/>
</dbReference>
<evidence type="ECO:0000256" key="1">
    <source>
        <dbReference type="ARBA" id="ARBA00006347"/>
    </source>
</evidence>
<feature type="domain" description="Thioredoxin" evidence="6">
    <location>
        <begin position="37"/>
        <end position="154"/>
    </location>
</feature>
<evidence type="ECO:0000256" key="3">
    <source>
        <dbReference type="SAM" id="MobiDB-lite"/>
    </source>
</evidence>
<feature type="signal peptide" evidence="5">
    <location>
        <begin position="1"/>
        <end position="24"/>
    </location>
</feature>
<dbReference type="PANTHER" id="PTHR45672:SF3">
    <property type="entry name" value="THIOREDOXIN DOMAIN-CONTAINING PROTEIN 5"/>
    <property type="match status" value="1"/>
</dbReference>
<dbReference type="PROSITE" id="PS00194">
    <property type="entry name" value="THIOREDOXIN_1"/>
    <property type="match status" value="1"/>
</dbReference>
<dbReference type="InterPro" id="IPR017937">
    <property type="entry name" value="Thioredoxin_CS"/>
</dbReference>
<keyword evidence="4" id="KW-1133">Transmembrane helix</keyword>
<sequence>MKIWKQIISLTVLVLVKNFTYIKCGEENVYSNETHDSTFNEERFVINLTETKYNEEVLNANNDIVWFIKYFAPWCGHCRNLNPEIIKVAEFFKDNDKIKIARIDCTKESKLCKKNKINGYPTMRLYNKGKYIKQYKSPKRFHTDIIRFIERGMQPDVIIVENLKQLSDLSYDLALYPIFIILFNDRNQLNEYVPLLEGISNKNDFEITLSVTYNNTIKEELILSHKSLKHSEAKECLNHPCMLVLGKENFSPIVRLNKNIDYVLSYIQQYRFPFFGIPSKLDFIDYLNSGNLIVIIGINEQVQSPSNKTEIVDQLYNVSKKVRNDLFLPVKFEEKDTPRGIIFAIIDFNSYSSLFREYGITHFNFMKGYEIVIADGLKYYYNNQEYMRTDILYETIELVIKQDKKIPKLKAYSIFSMNSIRRFLYELNTAVSTIFYKSWYHAIAITAVAILFVAGITIFLCLLLFGDTVESYLLDDLIEMDKSEVAPSHSKSSIDSVINETDDNSESRKER</sequence>
<evidence type="ECO:0000256" key="5">
    <source>
        <dbReference type="SAM" id="SignalP"/>
    </source>
</evidence>
<reference evidence="7 8" key="1">
    <citation type="submission" date="2023-10" db="EMBL/GenBank/DDBJ databases">
        <title>Comparative genomics analysis reveals potential genetic determinants of host preference in Cryptosporidium xiaoi.</title>
        <authorList>
            <person name="Xiao L."/>
            <person name="Li J."/>
        </authorList>
    </citation>
    <scope>NUCLEOTIDE SEQUENCE [LARGE SCALE GENOMIC DNA]</scope>
    <source>
        <strain evidence="7 8">52996</strain>
    </source>
</reference>
<dbReference type="Proteomes" id="UP001311799">
    <property type="component" value="Unassembled WGS sequence"/>
</dbReference>
<name>A0AAV9Y199_9CRYT</name>
<dbReference type="InterPro" id="IPR013766">
    <property type="entry name" value="Thioredoxin_domain"/>
</dbReference>
<gene>
    <name evidence="7" type="ORF">RS030_182749</name>
</gene>
<dbReference type="PROSITE" id="PS51352">
    <property type="entry name" value="THIOREDOXIN_2"/>
    <property type="match status" value="1"/>
</dbReference>
<dbReference type="GO" id="GO:0006457">
    <property type="term" value="P:protein folding"/>
    <property type="evidence" value="ECO:0007669"/>
    <property type="project" value="TreeGrafter"/>
</dbReference>
<dbReference type="AlphaFoldDB" id="A0AAV9Y199"/>
<feature type="region of interest" description="Disordered" evidence="3">
    <location>
        <begin position="484"/>
        <end position="511"/>
    </location>
</feature>
<keyword evidence="4" id="KW-0472">Membrane</keyword>
<dbReference type="Gene3D" id="3.40.30.10">
    <property type="entry name" value="Glutaredoxin"/>
    <property type="match status" value="1"/>
</dbReference>
<keyword evidence="7" id="KW-0413">Isomerase</keyword>
<evidence type="ECO:0000256" key="4">
    <source>
        <dbReference type="SAM" id="Phobius"/>
    </source>
</evidence>
<evidence type="ECO:0000259" key="6">
    <source>
        <dbReference type="PROSITE" id="PS51352"/>
    </source>
</evidence>
<evidence type="ECO:0000313" key="8">
    <source>
        <dbReference type="Proteomes" id="UP001311799"/>
    </source>
</evidence>
<protein>
    <submittedName>
        <fullName evidence="7">Thioredoxin disulfide isomerase A6 transmembrane domain in C-terminal region</fullName>
    </submittedName>
</protein>
<dbReference type="CDD" id="cd02961">
    <property type="entry name" value="PDI_a_family"/>
    <property type="match status" value="1"/>
</dbReference>
<keyword evidence="2 5" id="KW-0732">Signal</keyword>
<accession>A0AAV9Y199</accession>
<feature type="chain" id="PRO_5043609091" evidence="5">
    <location>
        <begin position="25"/>
        <end position="511"/>
    </location>
</feature>
<dbReference type="SUPFAM" id="SSF52833">
    <property type="entry name" value="Thioredoxin-like"/>
    <property type="match status" value="1"/>
</dbReference>
<evidence type="ECO:0000256" key="2">
    <source>
        <dbReference type="ARBA" id="ARBA00022729"/>
    </source>
</evidence>
<dbReference type="PANTHER" id="PTHR45672">
    <property type="entry name" value="PROTEIN DISULFIDE-ISOMERASE C17H9.14C-RELATED"/>
    <property type="match status" value="1"/>
</dbReference>
<dbReference type="Pfam" id="PF00085">
    <property type="entry name" value="Thioredoxin"/>
    <property type="match status" value="1"/>
</dbReference>
<evidence type="ECO:0000313" key="7">
    <source>
        <dbReference type="EMBL" id="KAK6590134.1"/>
    </source>
</evidence>
<dbReference type="InterPro" id="IPR051063">
    <property type="entry name" value="PDI"/>
</dbReference>
<proteinExistence type="inferred from homology"/>
<feature type="transmembrane region" description="Helical" evidence="4">
    <location>
        <begin position="439"/>
        <end position="465"/>
    </location>
</feature>
<dbReference type="EMBL" id="JAWDEY010000009">
    <property type="protein sequence ID" value="KAK6590134.1"/>
    <property type="molecule type" value="Genomic_DNA"/>
</dbReference>
<comment type="caution">
    <text evidence="7">The sequence shown here is derived from an EMBL/GenBank/DDBJ whole genome shotgun (WGS) entry which is preliminary data.</text>
</comment>
<comment type="similarity">
    <text evidence="1">Belongs to the protein disulfide isomerase family.</text>
</comment>
<feature type="compositionally biased region" description="Polar residues" evidence="3">
    <location>
        <begin position="489"/>
        <end position="499"/>
    </location>
</feature>
<dbReference type="GO" id="GO:0005783">
    <property type="term" value="C:endoplasmic reticulum"/>
    <property type="evidence" value="ECO:0007669"/>
    <property type="project" value="TreeGrafter"/>
</dbReference>